<evidence type="ECO:0000313" key="3">
    <source>
        <dbReference type="Proteomes" id="UP000756710"/>
    </source>
</evidence>
<keyword evidence="3" id="KW-1185">Reference proteome</keyword>
<dbReference type="GeneID" id="32465976"/>
<dbReference type="EMBL" id="LK022848">
    <property type="protein sequence ID" value="CDR07961.1"/>
    <property type="molecule type" value="Genomic_DNA"/>
</dbReference>
<organism evidence="1">
    <name type="scientific">Streptomyces iranensis</name>
    <dbReference type="NCBI Taxonomy" id="576784"/>
    <lineage>
        <taxon>Bacteria</taxon>
        <taxon>Bacillati</taxon>
        <taxon>Actinomycetota</taxon>
        <taxon>Actinomycetes</taxon>
        <taxon>Kitasatosporales</taxon>
        <taxon>Streptomycetaceae</taxon>
        <taxon>Streptomyces</taxon>
        <taxon>Streptomyces violaceusniger group</taxon>
    </lineage>
</organism>
<accession>A0A060ZQ21</accession>
<protein>
    <recommendedName>
        <fullName evidence="4">Secreted protein</fullName>
    </recommendedName>
</protein>
<proteinExistence type="predicted"/>
<reference evidence="2 3" key="2">
    <citation type="submission" date="2021-03" db="EMBL/GenBank/DDBJ databases">
        <title>Genomic Encyclopedia of Type Strains, Phase IV (KMG-IV): sequencing the most valuable type-strain genomes for metagenomic binning, comparative biology and taxonomic classification.</title>
        <authorList>
            <person name="Goeker M."/>
        </authorList>
    </citation>
    <scope>NUCLEOTIDE SEQUENCE [LARGE SCALE GENOMIC DNA]</scope>
    <source>
        <strain evidence="2 3">DSM 41954</strain>
    </source>
</reference>
<dbReference type="Pfam" id="PF11209">
    <property type="entry name" value="LmeA"/>
    <property type="match status" value="1"/>
</dbReference>
<dbReference type="HOGENOM" id="CLU_036478_2_1_11"/>
<evidence type="ECO:0000313" key="1">
    <source>
        <dbReference type="EMBL" id="CDR07961.1"/>
    </source>
</evidence>
<name>A0A060ZQ21_9ACTN</name>
<dbReference type="Proteomes" id="UP000756710">
    <property type="component" value="Unassembled WGS sequence"/>
</dbReference>
<evidence type="ECO:0000313" key="2">
    <source>
        <dbReference type="EMBL" id="MBP2067981.1"/>
    </source>
</evidence>
<reference evidence="1" key="1">
    <citation type="submission" date="2014-05" db="EMBL/GenBank/DDBJ databases">
        <authorList>
            <person name="Horn Fabian"/>
        </authorList>
    </citation>
    <scope>NUCLEOTIDE SEQUENCE</scope>
</reference>
<dbReference type="EMBL" id="JAGGLR010000035">
    <property type="protein sequence ID" value="MBP2067981.1"/>
    <property type="molecule type" value="Genomic_DNA"/>
</dbReference>
<dbReference type="AlphaFoldDB" id="A0A060ZQ21"/>
<evidence type="ECO:0008006" key="4">
    <source>
        <dbReference type="Google" id="ProtNLM"/>
    </source>
</evidence>
<sequence length="228" mass="23932">MRALRITLIVVVILGGLFVAADRIAVYMAESKAADKIKSSQGLTTTPNVSIKGFPFLTQVVGKELDEVDVGVDGLTTDAGDGRSVRVTELDAQLHNVRISGNFSSASADRATGSAHISYADLSQAAGPGITVAYDPSGTNKVKITGSLLGFSLTAHSQVTIVNGNTIRLHAESIPGGSIPQWEDKVREKADMERKIEGLPTGMRLDKVETSKDGIDVSVAGNNVQLTG</sequence>
<gene>
    <name evidence="2" type="ORF">J2Z30_009049</name>
    <name evidence="1" type="ORF">SIRAN4662</name>
</gene>
<dbReference type="RefSeq" id="WP_044571987.1">
    <property type="nucleotide sequence ID" value="NZ_BAABDR010000093.1"/>
</dbReference>
<dbReference type="InterPro" id="IPR021373">
    <property type="entry name" value="DUF2993"/>
</dbReference>